<dbReference type="InterPro" id="IPR013096">
    <property type="entry name" value="Cupin_2"/>
</dbReference>
<protein>
    <recommendedName>
        <fullName evidence="1">Cupin type-2 domain-containing protein</fullName>
    </recommendedName>
</protein>
<organism evidence="2 3">
    <name type="scientific">Candidatus Promineifilum breve</name>
    <dbReference type="NCBI Taxonomy" id="1806508"/>
    <lineage>
        <taxon>Bacteria</taxon>
        <taxon>Bacillati</taxon>
        <taxon>Chloroflexota</taxon>
        <taxon>Ardenticatenia</taxon>
        <taxon>Candidatus Promineifilales</taxon>
        <taxon>Candidatus Promineifilaceae</taxon>
        <taxon>Candidatus Promineifilum</taxon>
    </lineage>
</organism>
<evidence type="ECO:0000259" key="1">
    <source>
        <dbReference type="Pfam" id="PF07883"/>
    </source>
</evidence>
<dbReference type="Gene3D" id="2.60.120.10">
    <property type="entry name" value="Jelly Rolls"/>
    <property type="match status" value="1"/>
</dbReference>
<reference evidence="2" key="1">
    <citation type="submission" date="2016-01" db="EMBL/GenBank/DDBJ databases">
        <authorList>
            <person name="Mcilroy J.S."/>
            <person name="Karst M S."/>
            <person name="Albertsen M."/>
        </authorList>
    </citation>
    <scope>NUCLEOTIDE SEQUENCE</scope>
    <source>
        <strain evidence="2">Cfx-K</strain>
    </source>
</reference>
<feature type="domain" description="Cupin type-2" evidence="1">
    <location>
        <begin position="33"/>
        <end position="94"/>
    </location>
</feature>
<dbReference type="OrthoDB" id="9796319at2"/>
<accession>A0A170PH48</accession>
<dbReference type="SUPFAM" id="SSF51182">
    <property type="entry name" value="RmlC-like cupins"/>
    <property type="match status" value="1"/>
</dbReference>
<dbReference type="InterPro" id="IPR011051">
    <property type="entry name" value="RmlC_Cupin_sf"/>
</dbReference>
<gene>
    <name evidence="2" type="ORF">CFX0092_A2239</name>
</gene>
<dbReference type="InterPro" id="IPR014710">
    <property type="entry name" value="RmlC-like_jellyroll"/>
</dbReference>
<keyword evidence="3" id="KW-1185">Reference proteome</keyword>
<evidence type="ECO:0000313" key="2">
    <source>
        <dbReference type="EMBL" id="CUS04117.2"/>
    </source>
</evidence>
<dbReference type="RefSeq" id="WP_095043509.1">
    <property type="nucleotide sequence ID" value="NZ_LN890655.1"/>
</dbReference>
<dbReference type="Pfam" id="PF07883">
    <property type="entry name" value="Cupin_2"/>
    <property type="match status" value="1"/>
</dbReference>
<dbReference type="AlphaFoldDB" id="A0A170PH48"/>
<name>A0A170PH48_9CHLR</name>
<dbReference type="EMBL" id="LN890655">
    <property type="protein sequence ID" value="CUS04117.2"/>
    <property type="molecule type" value="Genomic_DNA"/>
</dbReference>
<proteinExistence type="predicted"/>
<sequence>MRSTNLLENLTFHDDHPFAQPLYVDEDGRVIRFMLRPGQSITDHNVPSSPFYVVILKGHGVFAGADGVEHTFGPNTVLLFDKGETHAVRALDEELIFIGFLHGVEGTRPGKVGGALAHS</sequence>
<evidence type="ECO:0000313" key="3">
    <source>
        <dbReference type="Proteomes" id="UP000215027"/>
    </source>
</evidence>
<dbReference type="Proteomes" id="UP000215027">
    <property type="component" value="Chromosome I"/>
</dbReference>
<dbReference type="KEGG" id="pbf:CFX0092_A2239"/>